<feature type="transmembrane region" description="Helical" evidence="1">
    <location>
        <begin position="319"/>
        <end position="343"/>
    </location>
</feature>
<feature type="transmembrane region" description="Helical" evidence="1">
    <location>
        <begin position="394"/>
        <end position="415"/>
    </location>
</feature>
<feature type="transmembrane region" description="Helical" evidence="1">
    <location>
        <begin position="131"/>
        <end position="158"/>
    </location>
</feature>
<protein>
    <submittedName>
        <fullName evidence="3">YjiH family protein</fullName>
    </submittedName>
</protein>
<feature type="transmembrane region" description="Helical" evidence="1">
    <location>
        <begin position="363"/>
        <end position="387"/>
    </location>
</feature>
<evidence type="ECO:0000313" key="4">
    <source>
        <dbReference type="Proteomes" id="UP001301442"/>
    </source>
</evidence>
<dbReference type="EMBL" id="CP136600">
    <property type="protein sequence ID" value="WOH36944.1"/>
    <property type="molecule type" value="Genomic_DNA"/>
</dbReference>
<name>A0ABZ0GM20_9GAMM</name>
<keyword evidence="1" id="KW-1133">Transmembrane helix</keyword>
<sequence>MKDLISKRNIVMFLIPSLVGVVFFMFPVEYSGQTSIPVAVVAQILQKTLANFIIELVCCIIFISAALSIICSVFRPSNIHPTSFLGSLFYVTPVWLIIRCLGAGFAALVYLQLGSEMIWSKNTGGLLLHDLMPILFSVFIFAGLFLPLLLNFGLLEFIGTLFSKVMRPLFNLPGRSAIDCTTSWLGDGTVGVLLTSKQYEQKIYTQREAAVVGTTFSAVSITFSLIVIAEVGLVHMFVPFYFAVCLAGFVAALIVPRLPPLSLKKQLYIDGTQPDPDAHKIPENENVFSHGFKLALQRSAQVKSVSSVLEHGIQNALEMLFVVIPVVMGIGTIALVCAEYTPIFDYLGLPFVPYLEILQVPEAATAAKSVVIGFADMFLPAILIAGVESEFTRFVVAALSITQLIYLSEVGAMLLGTKIPVNILDLFVIFILRTVVTLPVIVAVAHFVYP</sequence>
<proteinExistence type="predicted"/>
<feature type="transmembrane region" description="Helical" evidence="1">
    <location>
        <begin position="427"/>
        <end position="449"/>
    </location>
</feature>
<dbReference type="InterPro" id="IPR011642">
    <property type="entry name" value="Gate_dom"/>
</dbReference>
<gene>
    <name evidence="3" type="ORF">RI844_16465</name>
</gene>
<keyword evidence="4" id="KW-1185">Reference proteome</keyword>
<accession>A0ABZ0GM20</accession>
<feature type="transmembrane region" description="Helical" evidence="1">
    <location>
        <begin position="87"/>
        <end position="111"/>
    </location>
</feature>
<feature type="transmembrane region" description="Helical" evidence="1">
    <location>
        <begin position="209"/>
        <end position="228"/>
    </location>
</feature>
<evidence type="ECO:0000313" key="3">
    <source>
        <dbReference type="EMBL" id="WOH36944.1"/>
    </source>
</evidence>
<dbReference type="RefSeq" id="WP_348395750.1">
    <property type="nucleotide sequence ID" value="NZ_CP136600.1"/>
</dbReference>
<feature type="transmembrane region" description="Helical" evidence="1">
    <location>
        <begin position="52"/>
        <end position="75"/>
    </location>
</feature>
<reference evidence="3 4" key="1">
    <citation type="submission" date="2023-09" db="EMBL/GenBank/DDBJ databases">
        <authorList>
            <person name="Qi X."/>
        </authorList>
    </citation>
    <scope>NUCLEOTIDE SEQUENCE [LARGE SCALE GENOMIC DNA]</scope>
    <source>
        <strain evidence="3 4">S1-1</strain>
    </source>
</reference>
<keyword evidence="1" id="KW-0472">Membrane</keyword>
<feature type="domain" description="Nucleoside transporter/FeoB GTPase Gate" evidence="2">
    <location>
        <begin position="135"/>
        <end position="232"/>
    </location>
</feature>
<keyword evidence="1" id="KW-0812">Transmembrane</keyword>
<dbReference type="Pfam" id="PF07670">
    <property type="entry name" value="Gate"/>
    <property type="match status" value="1"/>
</dbReference>
<organism evidence="3 4">
    <name type="scientific">Thalassotalea fonticola</name>
    <dbReference type="NCBI Taxonomy" id="3065649"/>
    <lineage>
        <taxon>Bacteria</taxon>
        <taxon>Pseudomonadati</taxon>
        <taxon>Pseudomonadota</taxon>
        <taxon>Gammaproteobacteria</taxon>
        <taxon>Alteromonadales</taxon>
        <taxon>Colwelliaceae</taxon>
        <taxon>Thalassotalea</taxon>
    </lineage>
</organism>
<evidence type="ECO:0000256" key="1">
    <source>
        <dbReference type="SAM" id="Phobius"/>
    </source>
</evidence>
<dbReference type="Proteomes" id="UP001301442">
    <property type="component" value="Chromosome"/>
</dbReference>
<evidence type="ECO:0000259" key="2">
    <source>
        <dbReference type="Pfam" id="PF07670"/>
    </source>
</evidence>
<feature type="transmembrane region" description="Helical" evidence="1">
    <location>
        <begin position="234"/>
        <end position="255"/>
    </location>
</feature>